<dbReference type="AlphaFoldDB" id="A0AAD3CF21"/>
<evidence type="ECO:0000256" key="3">
    <source>
        <dbReference type="ARBA" id="ARBA00022448"/>
    </source>
</evidence>
<feature type="compositionally biased region" description="Polar residues" evidence="9">
    <location>
        <begin position="438"/>
        <end position="452"/>
    </location>
</feature>
<keyword evidence="6 10" id="KW-1133">Transmembrane helix</keyword>
<feature type="compositionally biased region" description="Polar residues" evidence="9">
    <location>
        <begin position="56"/>
        <end position="70"/>
    </location>
</feature>
<evidence type="ECO:0000256" key="2">
    <source>
        <dbReference type="ARBA" id="ARBA00009749"/>
    </source>
</evidence>
<dbReference type="InterPro" id="IPR006667">
    <property type="entry name" value="SLC41_membr_dom"/>
</dbReference>
<feature type="compositionally biased region" description="Polar residues" evidence="9">
    <location>
        <begin position="12"/>
        <end position="25"/>
    </location>
</feature>
<comment type="caution">
    <text evidence="12">The sequence shown here is derived from an EMBL/GenBank/DDBJ whole genome shotgun (WGS) entry which is preliminary data.</text>
</comment>
<evidence type="ECO:0000256" key="7">
    <source>
        <dbReference type="ARBA" id="ARBA00023136"/>
    </source>
</evidence>
<dbReference type="SUPFAM" id="SSF161093">
    <property type="entry name" value="MgtE membrane domain-like"/>
    <property type="match status" value="1"/>
</dbReference>
<protein>
    <recommendedName>
        <fullName evidence="11">SLC41A/MgtE integral membrane domain-containing protein</fullName>
    </recommendedName>
</protein>
<feature type="transmembrane region" description="Helical" evidence="10">
    <location>
        <begin position="733"/>
        <end position="754"/>
    </location>
</feature>
<accession>A0AAD3CF21</accession>
<keyword evidence="4 10" id="KW-0812">Transmembrane</keyword>
<evidence type="ECO:0000256" key="6">
    <source>
        <dbReference type="ARBA" id="ARBA00022989"/>
    </source>
</evidence>
<dbReference type="InterPro" id="IPR036739">
    <property type="entry name" value="SLC41_membr_dom_sf"/>
</dbReference>
<dbReference type="GO" id="GO:0008324">
    <property type="term" value="F:monoatomic cation transmembrane transporter activity"/>
    <property type="evidence" value="ECO:0007669"/>
    <property type="project" value="InterPro"/>
</dbReference>
<dbReference type="PANTHER" id="PTHR41394">
    <property type="entry name" value="MAGNESIUM TRANSPORTER MGTE"/>
    <property type="match status" value="1"/>
</dbReference>
<dbReference type="Proteomes" id="UP001054902">
    <property type="component" value="Unassembled WGS sequence"/>
</dbReference>
<feature type="transmembrane region" description="Helical" evidence="10">
    <location>
        <begin position="878"/>
        <end position="900"/>
    </location>
</feature>
<feature type="region of interest" description="Disordered" evidence="9">
    <location>
        <begin position="113"/>
        <end position="142"/>
    </location>
</feature>
<proteinExistence type="inferred from homology"/>
<feature type="transmembrane region" description="Helical" evidence="10">
    <location>
        <begin position="807"/>
        <end position="832"/>
    </location>
</feature>
<evidence type="ECO:0000313" key="13">
    <source>
        <dbReference type="Proteomes" id="UP001054902"/>
    </source>
</evidence>
<dbReference type="Pfam" id="PF01769">
    <property type="entry name" value="MgtE"/>
    <property type="match status" value="1"/>
</dbReference>
<feature type="compositionally biased region" description="Basic and acidic residues" evidence="9">
    <location>
        <begin position="453"/>
        <end position="462"/>
    </location>
</feature>
<sequence length="916" mass="101892">MNQDAADVPSHHATSTQSNADSTSIAHRHEEEDTHGQDHTFATIDNVQTQIQTTNHEASIQTSLQSNLDSAKNHSQHEPTLDLGNNMILQPLSVEAVHQDIFLNIAPRRRSTSIHTTHNLQPDEEDDIEEEVDAPPPMSTTTHHSLLEEEDVEQIVPPVPPPQTAREQLIERERQARLERERARLKRQLALSREREEEDQRFKDADIARVNSDDSIANTSIRALEINIDHEHEENGQRGNEDQDAEQEDAALQRANAASPFGFTMERFLQENIENTIGDDVENGMAIAQRETHNVREHTDANHLEIDSYRVADEIVPTDSDSIRAHIIHEDLETHEQNSHLSSPVRMGNIHHDDIENEGNDIYDIHRDTGLSRLAQLAEATTLDIDEIDYASVGVYAPRSVRDERHLPDLAGMSNASFDHTQTTMNESETSVGLHSVQSQISDHGSMTVKTSSSEKETHADDGALNQVSPLSNVAKLPMQNFIAQSSTNSVVTNRSDASILATSVESDRKMPAIEKVEDIPMQVPSLNNFSNDSEEKWSEAMEFHQSIKSDDLPPNAFVHTITATFSPDGNTSADLYDIPNRTIRPGMIKIKSDSSRAKLHRRSQTTPVFPSFVDDFDYCKYDSNDNPVSIEQQRGFFPDGTQINESIVIVRQESKSYGACDDEEKQCLISSKNNDTGPEESNEDRRFNFDSMVDSVFSSVRSMSTADFQAEINDCDKYSSSPVIVRAFSERFLPLIITLIIEIPVLLMITGGSDNLVQLIGQRRYELLIAILPISTALSGNCGLQASALSTRAISHLHVTKENYLIWLLQEIQVSAILGIGIGGIIGILSYHLSGHDAIFSLVMFLANAIGLTTSGFIGTLGPLVFSFIFHRESGKWSSLIATSCQDIIGCCAMIVFSYHALKFFGKYEGVPSEL</sequence>
<feature type="region of interest" description="Disordered" evidence="9">
    <location>
        <begin position="1"/>
        <end position="36"/>
    </location>
</feature>
<feature type="region of interest" description="Disordered" evidence="9">
    <location>
        <begin position="438"/>
        <end position="462"/>
    </location>
</feature>
<name>A0AAD3CF21_9STRA</name>
<feature type="transmembrane region" description="Helical" evidence="10">
    <location>
        <begin position="766"/>
        <end position="787"/>
    </location>
</feature>
<feature type="compositionally biased region" description="Basic and acidic residues" evidence="9">
    <location>
        <begin position="71"/>
        <end position="80"/>
    </location>
</feature>
<feature type="region of interest" description="Disordered" evidence="9">
    <location>
        <begin position="56"/>
        <end position="82"/>
    </location>
</feature>
<evidence type="ECO:0000256" key="8">
    <source>
        <dbReference type="SAM" id="Coils"/>
    </source>
</evidence>
<organism evidence="12 13">
    <name type="scientific">Chaetoceros tenuissimus</name>
    <dbReference type="NCBI Taxonomy" id="426638"/>
    <lineage>
        <taxon>Eukaryota</taxon>
        <taxon>Sar</taxon>
        <taxon>Stramenopiles</taxon>
        <taxon>Ochrophyta</taxon>
        <taxon>Bacillariophyta</taxon>
        <taxon>Coscinodiscophyceae</taxon>
        <taxon>Chaetocerotophycidae</taxon>
        <taxon>Chaetocerotales</taxon>
        <taxon>Chaetocerotaceae</taxon>
        <taxon>Chaetoceros</taxon>
    </lineage>
</organism>
<evidence type="ECO:0000256" key="10">
    <source>
        <dbReference type="SAM" id="Phobius"/>
    </source>
</evidence>
<dbReference type="GO" id="GO:0016020">
    <property type="term" value="C:membrane"/>
    <property type="evidence" value="ECO:0007669"/>
    <property type="project" value="UniProtKB-SubCell"/>
</dbReference>
<feature type="compositionally biased region" description="Acidic residues" evidence="9">
    <location>
        <begin position="122"/>
        <end position="133"/>
    </location>
</feature>
<comment type="subcellular location">
    <subcellularLocation>
        <location evidence="1">Membrane</location>
        <topology evidence="1">Multi-pass membrane protein</topology>
    </subcellularLocation>
</comment>
<feature type="coiled-coil region" evidence="8">
    <location>
        <begin position="166"/>
        <end position="195"/>
    </location>
</feature>
<evidence type="ECO:0000256" key="5">
    <source>
        <dbReference type="ARBA" id="ARBA00022842"/>
    </source>
</evidence>
<keyword evidence="7 10" id="KW-0472">Membrane</keyword>
<gene>
    <name evidence="12" type="ORF">CTEN210_00373</name>
</gene>
<keyword evidence="8" id="KW-0175">Coiled coil</keyword>
<feature type="transmembrane region" description="Helical" evidence="10">
    <location>
        <begin position="839"/>
        <end position="872"/>
    </location>
</feature>
<feature type="region of interest" description="Disordered" evidence="9">
    <location>
        <begin position="229"/>
        <end position="251"/>
    </location>
</feature>
<evidence type="ECO:0000256" key="1">
    <source>
        <dbReference type="ARBA" id="ARBA00004141"/>
    </source>
</evidence>
<evidence type="ECO:0000313" key="12">
    <source>
        <dbReference type="EMBL" id="GFH43900.1"/>
    </source>
</evidence>
<evidence type="ECO:0000256" key="9">
    <source>
        <dbReference type="SAM" id="MobiDB-lite"/>
    </source>
</evidence>
<feature type="domain" description="SLC41A/MgtE integral membrane" evidence="11">
    <location>
        <begin position="774"/>
        <end position="896"/>
    </location>
</feature>
<comment type="similarity">
    <text evidence="2">Belongs to the SLC41A transporter family.</text>
</comment>
<keyword evidence="3" id="KW-0813">Transport</keyword>
<dbReference type="EMBL" id="BLLK01000019">
    <property type="protein sequence ID" value="GFH43900.1"/>
    <property type="molecule type" value="Genomic_DNA"/>
</dbReference>
<feature type="compositionally biased region" description="Basic and acidic residues" evidence="9">
    <location>
        <begin position="27"/>
        <end position="36"/>
    </location>
</feature>
<keyword evidence="13" id="KW-1185">Reference proteome</keyword>
<reference evidence="12 13" key="1">
    <citation type="journal article" date="2021" name="Sci. Rep.">
        <title>The genome of the diatom Chaetoceros tenuissimus carries an ancient integrated fragment of an extant virus.</title>
        <authorList>
            <person name="Hongo Y."/>
            <person name="Kimura K."/>
            <person name="Takaki Y."/>
            <person name="Yoshida Y."/>
            <person name="Baba S."/>
            <person name="Kobayashi G."/>
            <person name="Nagasaki K."/>
            <person name="Hano T."/>
            <person name="Tomaru Y."/>
        </authorList>
    </citation>
    <scope>NUCLEOTIDE SEQUENCE [LARGE SCALE GENOMIC DNA]</scope>
    <source>
        <strain evidence="12 13">NIES-3715</strain>
    </source>
</reference>
<evidence type="ECO:0000259" key="11">
    <source>
        <dbReference type="Pfam" id="PF01769"/>
    </source>
</evidence>
<keyword evidence="5" id="KW-0460">Magnesium</keyword>
<feature type="compositionally biased region" description="Basic and acidic residues" evidence="9">
    <location>
        <begin position="229"/>
        <end position="241"/>
    </location>
</feature>
<dbReference type="PANTHER" id="PTHR41394:SF5">
    <property type="entry name" value="SLC41A_MGTE INTEGRAL MEMBRANE DOMAIN-CONTAINING PROTEIN"/>
    <property type="match status" value="1"/>
</dbReference>
<evidence type="ECO:0000256" key="4">
    <source>
        <dbReference type="ARBA" id="ARBA00022692"/>
    </source>
</evidence>
<dbReference type="Gene3D" id="1.10.357.20">
    <property type="entry name" value="SLC41 divalent cation transporters, integral membrane domain"/>
    <property type="match status" value="1"/>
</dbReference>